<gene>
    <name evidence="2" type="ORF">AWRI4619_LOCUS6630</name>
</gene>
<reference evidence="2" key="1">
    <citation type="submission" date="2020-06" db="EMBL/GenBank/DDBJ databases">
        <authorList>
            <person name="Onetto C."/>
        </authorList>
    </citation>
    <scope>NUCLEOTIDE SEQUENCE</scope>
</reference>
<accession>A0A9N8JTV3</accession>
<evidence type="ECO:0000313" key="2">
    <source>
        <dbReference type="EMBL" id="CAD0091230.1"/>
    </source>
</evidence>
<feature type="domain" description="Cryptic loci regulator 2 N-terminal" evidence="1">
    <location>
        <begin position="78"/>
        <end position="135"/>
    </location>
</feature>
<dbReference type="Pfam" id="PF16761">
    <property type="entry name" value="Clr2_transil"/>
    <property type="match status" value="1"/>
</dbReference>
<dbReference type="InterPro" id="IPR031915">
    <property type="entry name" value="Clr2_N"/>
</dbReference>
<organism evidence="2 3">
    <name type="scientific">Aureobasidium vineae</name>
    <dbReference type="NCBI Taxonomy" id="2773715"/>
    <lineage>
        <taxon>Eukaryota</taxon>
        <taxon>Fungi</taxon>
        <taxon>Dikarya</taxon>
        <taxon>Ascomycota</taxon>
        <taxon>Pezizomycotina</taxon>
        <taxon>Dothideomycetes</taxon>
        <taxon>Dothideomycetidae</taxon>
        <taxon>Dothideales</taxon>
        <taxon>Saccotheciaceae</taxon>
        <taxon>Aureobasidium</taxon>
    </lineage>
</organism>
<name>A0A9N8JTV3_9PEZI</name>
<dbReference type="Proteomes" id="UP000716446">
    <property type="component" value="Unassembled WGS sequence"/>
</dbReference>
<dbReference type="EMBL" id="CAIJEN010000012">
    <property type="protein sequence ID" value="CAD0091230.1"/>
    <property type="molecule type" value="Genomic_DNA"/>
</dbReference>
<sequence>MAAFHPTIGALRLPAACPSPVQAIDLDLLPSDGDAAFRHHNDPLFAVIDPDTVATDFRAAISRQADLQVLFGGISFAIRDLPAGYQAEHRVYAARRELRIYGHPSSQYFKSWATWGVHLTSLLKEDLQHCACVLCAVWRHRAPANAAVNVGLPLVPGGAVGAALAATVAREVQRAREQVAQEECVGFLARAAEVGDLAEWQRRVVHEALEKIVGGDGVCR</sequence>
<dbReference type="AlphaFoldDB" id="A0A9N8JTV3"/>
<keyword evidence="3" id="KW-1185">Reference proteome</keyword>
<evidence type="ECO:0000259" key="1">
    <source>
        <dbReference type="Pfam" id="PF16761"/>
    </source>
</evidence>
<proteinExistence type="predicted"/>
<protein>
    <recommendedName>
        <fullName evidence="1">Cryptic loci regulator 2 N-terminal domain-containing protein</fullName>
    </recommendedName>
</protein>
<evidence type="ECO:0000313" key="3">
    <source>
        <dbReference type="Proteomes" id="UP000716446"/>
    </source>
</evidence>
<comment type="caution">
    <text evidence="2">The sequence shown here is derived from an EMBL/GenBank/DDBJ whole genome shotgun (WGS) entry which is preliminary data.</text>
</comment>